<dbReference type="Gene3D" id="3.70.10.10">
    <property type="match status" value="1"/>
</dbReference>
<comment type="subcellular location">
    <subcellularLocation>
        <location evidence="1">Nucleus</location>
    </subcellularLocation>
</comment>
<dbReference type="GO" id="GO:0031573">
    <property type="term" value="P:mitotic intra-S DNA damage checkpoint signaling"/>
    <property type="evidence" value="ECO:0007669"/>
    <property type="project" value="TreeGrafter"/>
</dbReference>
<dbReference type="Proteomes" id="UP000252139">
    <property type="component" value="Unassembled WGS sequence"/>
</dbReference>
<dbReference type="EMBL" id="PJQL01000438">
    <property type="protein sequence ID" value="RCH95720.1"/>
    <property type="molecule type" value="Genomic_DNA"/>
</dbReference>
<dbReference type="PANTHER" id="PTHR12900:SF0">
    <property type="entry name" value="CHECKPOINT PROTEIN"/>
    <property type="match status" value="1"/>
</dbReference>
<dbReference type="InterPro" id="IPR046938">
    <property type="entry name" value="DNA_clamp_sf"/>
</dbReference>
<name>A0A367K0L8_RHIAZ</name>
<evidence type="ECO:0000313" key="6">
    <source>
        <dbReference type="Proteomes" id="UP000252139"/>
    </source>
</evidence>
<dbReference type="Pfam" id="PF04005">
    <property type="entry name" value="Hus1"/>
    <property type="match status" value="1"/>
</dbReference>
<evidence type="ECO:0000256" key="1">
    <source>
        <dbReference type="ARBA" id="ARBA00004123"/>
    </source>
</evidence>
<dbReference type="AlphaFoldDB" id="A0A367K0L8"/>
<accession>A0A367K0L8</accession>
<dbReference type="InterPro" id="IPR007150">
    <property type="entry name" value="HUS1/Mec3"/>
</dbReference>
<sequence>MRFKASANNPVGLYKIAQTLEKFGPTVIMAMSIETIMFIRHRDHDAGIQAWIKLQPQSLFTNYRIESANNNEINLFFRVSDLLYISKVAQQATNIMINLRLRDGQPYLNWKMTLQDRNGSSMESVQELGVSLISPDRMVYIKEPRTMGIPHTYILLPNVSTLKPVAERLKSLSKYLTLSANMNGVFKVAIETVNCECEAIFEGLENPQLEGQQPNEDVNEFAHVRIASDDFVSFLNCYHLDPQNVVCSITDELQLVFYVYMTIDTYQAHEAPIRPIHSPQTIMTCHVPAYYE</sequence>
<gene>
    <name evidence="5" type="ORF">CU097_011989</name>
</gene>
<dbReference type="SUPFAM" id="SSF55979">
    <property type="entry name" value="DNA clamp"/>
    <property type="match status" value="1"/>
</dbReference>
<dbReference type="GO" id="GO:0000724">
    <property type="term" value="P:double-strand break repair via homologous recombination"/>
    <property type="evidence" value="ECO:0007669"/>
    <property type="project" value="TreeGrafter"/>
</dbReference>
<organism evidence="5 6">
    <name type="scientific">Rhizopus azygosporus</name>
    <name type="common">Rhizopus microsporus var. azygosporus</name>
    <dbReference type="NCBI Taxonomy" id="86630"/>
    <lineage>
        <taxon>Eukaryota</taxon>
        <taxon>Fungi</taxon>
        <taxon>Fungi incertae sedis</taxon>
        <taxon>Mucoromycota</taxon>
        <taxon>Mucoromycotina</taxon>
        <taxon>Mucoromycetes</taxon>
        <taxon>Mucorales</taxon>
        <taxon>Mucorineae</taxon>
        <taxon>Rhizopodaceae</taxon>
        <taxon>Rhizopus</taxon>
    </lineage>
</organism>
<comment type="caution">
    <text evidence="5">The sequence shown here is derived from an EMBL/GenBank/DDBJ whole genome shotgun (WGS) entry which is preliminary data.</text>
</comment>
<keyword evidence="3" id="KW-0539">Nucleus</keyword>
<reference evidence="5 6" key="1">
    <citation type="journal article" date="2018" name="G3 (Bethesda)">
        <title>Phylogenetic and Phylogenomic Definition of Rhizopus Species.</title>
        <authorList>
            <person name="Gryganskyi A.P."/>
            <person name="Golan J."/>
            <person name="Dolatabadi S."/>
            <person name="Mondo S."/>
            <person name="Robb S."/>
            <person name="Idnurm A."/>
            <person name="Muszewska A."/>
            <person name="Steczkiewicz K."/>
            <person name="Masonjones S."/>
            <person name="Liao H.L."/>
            <person name="Gajdeczka M.T."/>
            <person name="Anike F."/>
            <person name="Vuek A."/>
            <person name="Anishchenko I.M."/>
            <person name="Voigt K."/>
            <person name="de Hoog G.S."/>
            <person name="Smith M.E."/>
            <person name="Heitman J."/>
            <person name="Vilgalys R."/>
            <person name="Stajich J.E."/>
        </authorList>
    </citation>
    <scope>NUCLEOTIDE SEQUENCE [LARGE SCALE GENOMIC DNA]</scope>
    <source>
        <strain evidence="5 6">CBS 357.93</strain>
    </source>
</reference>
<dbReference type="GO" id="GO:0033314">
    <property type="term" value="P:mitotic DNA replication checkpoint signaling"/>
    <property type="evidence" value="ECO:0007669"/>
    <property type="project" value="TreeGrafter"/>
</dbReference>
<dbReference type="GO" id="GO:0035861">
    <property type="term" value="C:site of double-strand break"/>
    <property type="evidence" value="ECO:0007669"/>
    <property type="project" value="TreeGrafter"/>
</dbReference>
<comment type="similarity">
    <text evidence="2 4">Belongs to the HUS1 family.</text>
</comment>
<keyword evidence="6" id="KW-1185">Reference proteome</keyword>
<dbReference type="OrthoDB" id="337750at2759"/>
<evidence type="ECO:0000313" key="5">
    <source>
        <dbReference type="EMBL" id="RCH95720.1"/>
    </source>
</evidence>
<dbReference type="STRING" id="86630.A0A367K0L8"/>
<evidence type="ECO:0000256" key="3">
    <source>
        <dbReference type="ARBA" id="ARBA00023242"/>
    </source>
</evidence>
<dbReference type="GO" id="GO:0044778">
    <property type="term" value="P:meiotic DNA integrity checkpoint signaling"/>
    <property type="evidence" value="ECO:0007669"/>
    <property type="project" value="TreeGrafter"/>
</dbReference>
<protein>
    <recommendedName>
        <fullName evidence="4">Checkpoint protein</fullName>
    </recommendedName>
</protein>
<proteinExistence type="inferred from homology"/>
<dbReference type="PIRSF" id="PIRSF011312">
    <property type="entry name" value="Cell_cycle_HUS1"/>
    <property type="match status" value="1"/>
</dbReference>
<dbReference type="GO" id="GO:0030896">
    <property type="term" value="C:checkpoint clamp complex"/>
    <property type="evidence" value="ECO:0007669"/>
    <property type="project" value="InterPro"/>
</dbReference>
<dbReference type="PANTHER" id="PTHR12900">
    <property type="entry name" value="MITOTIC AND DNA DAMAGE CHECKPOINT PROTEIN HUS1"/>
    <property type="match status" value="1"/>
</dbReference>
<evidence type="ECO:0000256" key="4">
    <source>
        <dbReference type="PIRNR" id="PIRNR011312"/>
    </source>
</evidence>
<dbReference type="GO" id="GO:0000723">
    <property type="term" value="P:telomere maintenance"/>
    <property type="evidence" value="ECO:0007669"/>
    <property type="project" value="TreeGrafter"/>
</dbReference>
<dbReference type="InterPro" id="IPR016580">
    <property type="entry name" value="HUS1"/>
</dbReference>
<dbReference type="GO" id="GO:0005730">
    <property type="term" value="C:nucleolus"/>
    <property type="evidence" value="ECO:0007669"/>
    <property type="project" value="InterPro"/>
</dbReference>
<evidence type="ECO:0000256" key="2">
    <source>
        <dbReference type="ARBA" id="ARBA00005563"/>
    </source>
</evidence>
<dbReference type="GO" id="GO:0006289">
    <property type="term" value="P:nucleotide-excision repair"/>
    <property type="evidence" value="ECO:0007669"/>
    <property type="project" value="TreeGrafter"/>
</dbReference>